<comment type="caution">
    <text evidence="1">The sequence shown here is derived from an EMBL/GenBank/DDBJ whole genome shotgun (WGS) entry which is preliminary data.</text>
</comment>
<protein>
    <submittedName>
        <fullName evidence="1">Uncharacterized protein DUF2000</fullName>
    </submittedName>
</protein>
<dbReference type="Proteomes" id="UP000237983">
    <property type="component" value="Unassembled WGS sequence"/>
</dbReference>
<evidence type="ECO:0000313" key="1">
    <source>
        <dbReference type="EMBL" id="PRY64324.1"/>
    </source>
</evidence>
<dbReference type="InterPro" id="IPR023476">
    <property type="entry name" value="Pep_tRNA_hydro_II_dom_sf"/>
</dbReference>
<name>A0A2T0V2D6_9MICO</name>
<dbReference type="Gene3D" id="3.40.1490.10">
    <property type="entry name" value="Bit1"/>
    <property type="match status" value="1"/>
</dbReference>
<accession>A0A2T0V2D6</accession>
<keyword evidence="2" id="KW-1185">Reference proteome</keyword>
<dbReference type="RefSeq" id="WP_181243477.1">
    <property type="nucleotide sequence ID" value="NZ_PVTL01000013.1"/>
</dbReference>
<proteinExistence type="predicted"/>
<dbReference type="EMBL" id="PVTL01000013">
    <property type="protein sequence ID" value="PRY64324.1"/>
    <property type="molecule type" value="Genomic_DNA"/>
</dbReference>
<gene>
    <name evidence="1" type="ORF">B0I08_11331</name>
</gene>
<dbReference type="InterPro" id="IPR018988">
    <property type="entry name" value="DUF2000"/>
</dbReference>
<evidence type="ECO:0000313" key="2">
    <source>
        <dbReference type="Proteomes" id="UP000237983"/>
    </source>
</evidence>
<dbReference type="AlphaFoldDB" id="A0A2T0V2D6"/>
<organism evidence="1 2">
    <name type="scientific">Glaciihabitans tibetensis</name>
    <dbReference type="NCBI Taxonomy" id="1266600"/>
    <lineage>
        <taxon>Bacteria</taxon>
        <taxon>Bacillati</taxon>
        <taxon>Actinomycetota</taxon>
        <taxon>Actinomycetes</taxon>
        <taxon>Micrococcales</taxon>
        <taxon>Microbacteriaceae</taxon>
        <taxon>Glaciihabitans</taxon>
    </lineage>
</organism>
<sequence>MSDVVAAAIGFDPEEIDTAMSTRAARLKWVIVVNDSIPAGRAVNAAICAAGATVAGVGGLLGPGATDGEGTWHPGLPWVGCSILVADSTTLRAIRAKGEAHEGTFVADMPSAAQETRVYDDYVNALGSSDSDGIEYLAVSLVGPKNRIDKIVGRLPLMP</sequence>
<dbReference type="SUPFAM" id="SSF102462">
    <property type="entry name" value="Peptidyl-tRNA hydrolase II"/>
    <property type="match status" value="1"/>
</dbReference>
<dbReference type="Pfam" id="PF09391">
    <property type="entry name" value="DUF2000"/>
    <property type="match status" value="1"/>
</dbReference>
<reference evidence="1 2" key="1">
    <citation type="submission" date="2018-03" db="EMBL/GenBank/DDBJ databases">
        <title>Genomic Encyclopedia of Type Strains, Phase III (KMG-III): the genomes of soil and plant-associated and newly described type strains.</title>
        <authorList>
            <person name="Whitman W."/>
        </authorList>
    </citation>
    <scope>NUCLEOTIDE SEQUENCE [LARGE SCALE GENOMIC DNA]</scope>
    <source>
        <strain evidence="1 2">CGMCC 1.12484</strain>
    </source>
</reference>